<name>A0A835QR08_VANPL</name>
<dbReference type="OrthoDB" id="28644at2759"/>
<dbReference type="AlphaFoldDB" id="A0A835QR08"/>
<dbReference type="EMBL" id="JADCNL010000008">
    <property type="protein sequence ID" value="KAG0470733.1"/>
    <property type="molecule type" value="Genomic_DNA"/>
</dbReference>
<comment type="caution">
    <text evidence="2">The sequence shown here is derived from an EMBL/GenBank/DDBJ whole genome shotgun (WGS) entry which is preliminary data.</text>
</comment>
<evidence type="ECO:0000313" key="2">
    <source>
        <dbReference type="EMBL" id="KAG0472257.1"/>
    </source>
</evidence>
<dbReference type="EMBL" id="JADCNM010000008">
    <property type="protein sequence ID" value="KAG0472257.1"/>
    <property type="molecule type" value="Genomic_DNA"/>
</dbReference>
<dbReference type="PANTHER" id="PTHR11524">
    <property type="entry name" value="60S RIBOSOMAL PROTEIN L7"/>
    <property type="match status" value="1"/>
</dbReference>
<keyword evidence="3" id="KW-1185">Reference proteome</keyword>
<dbReference type="GO" id="GO:0003735">
    <property type="term" value="F:structural constituent of ribosome"/>
    <property type="evidence" value="ECO:0007669"/>
    <property type="project" value="TreeGrafter"/>
</dbReference>
<accession>A0A835QR08</accession>
<dbReference type="SUPFAM" id="SSF55129">
    <property type="entry name" value="Ribosomal protein L30p/L7e"/>
    <property type="match status" value="1"/>
</dbReference>
<reference evidence="3 4" key="1">
    <citation type="journal article" date="2020" name="Nat. Food">
        <title>A phased Vanilla planifolia genome enables genetic improvement of flavour and production.</title>
        <authorList>
            <person name="Hasing T."/>
            <person name="Tang H."/>
            <person name="Brym M."/>
            <person name="Khazi F."/>
            <person name="Huang T."/>
            <person name="Chambers A.H."/>
        </authorList>
    </citation>
    <scope>NUCLEOTIDE SEQUENCE [LARGE SCALE GENOMIC DNA]</scope>
    <source>
        <tissue evidence="2">Leaf</tissue>
    </source>
</reference>
<protein>
    <recommendedName>
        <fullName evidence="5">Ribosomal protein L30 ferredoxin-like fold domain-containing protein</fullName>
    </recommendedName>
</protein>
<dbReference type="InterPro" id="IPR036919">
    <property type="entry name" value="Ribo_uL30_ferredoxin-like_sf"/>
</dbReference>
<dbReference type="GO" id="GO:0022625">
    <property type="term" value="C:cytosolic large ribosomal subunit"/>
    <property type="evidence" value="ECO:0007669"/>
    <property type="project" value="TreeGrafter"/>
</dbReference>
<dbReference type="InterPro" id="IPR039699">
    <property type="entry name" value="Ribosomal_uL30"/>
</dbReference>
<evidence type="ECO:0000313" key="3">
    <source>
        <dbReference type="Proteomes" id="UP000636800"/>
    </source>
</evidence>
<evidence type="ECO:0000313" key="4">
    <source>
        <dbReference type="Proteomes" id="UP000639772"/>
    </source>
</evidence>
<dbReference type="PANTHER" id="PTHR11524:SF16">
    <property type="entry name" value="LARGE RIBOSOMAL SUBUNIT PROTEIN UL30"/>
    <property type="match status" value="1"/>
</dbReference>
<organism evidence="2 4">
    <name type="scientific">Vanilla planifolia</name>
    <name type="common">Vanilla</name>
    <dbReference type="NCBI Taxonomy" id="51239"/>
    <lineage>
        <taxon>Eukaryota</taxon>
        <taxon>Viridiplantae</taxon>
        <taxon>Streptophyta</taxon>
        <taxon>Embryophyta</taxon>
        <taxon>Tracheophyta</taxon>
        <taxon>Spermatophyta</taxon>
        <taxon>Magnoliopsida</taxon>
        <taxon>Liliopsida</taxon>
        <taxon>Asparagales</taxon>
        <taxon>Orchidaceae</taxon>
        <taxon>Vanilloideae</taxon>
        <taxon>Vanilleae</taxon>
        <taxon>Vanilla</taxon>
    </lineage>
</organism>
<gene>
    <name evidence="2" type="ORF">HPP92_016803</name>
    <name evidence="1" type="ORF">HPP92_017433</name>
</gene>
<evidence type="ECO:0000313" key="1">
    <source>
        <dbReference type="EMBL" id="KAG0470733.1"/>
    </source>
</evidence>
<sequence>MGSSEEERARGERKKDHENAVNEGLIDFNPQGMFKEVSDISLGILCLMDGELNKLTKPLVGFNLRKVQKKVSFLLKKFFRAIISCYWSSTNDMRLIIEFQGIGKHVIICMEDLIHEIFTVGPHFKEANNFLWPFKLKAPSGGLKRRGITMLREEMQETGRTTSMS</sequence>
<dbReference type="GO" id="GO:0003723">
    <property type="term" value="F:RNA binding"/>
    <property type="evidence" value="ECO:0007669"/>
    <property type="project" value="TreeGrafter"/>
</dbReference>
<dbReference type="Proteomes" id="UP000639772">
    <property type="component" value="Unassembled WGS sequence"/>
</dbReference>
<evidence type="ECO:0008006" key="5">
    <source>
        <dbReference type="Google" id="ProtNLM"/>
    </source>
</evidence>
<dbReference type="Proteomes" id="UP000636800">
    <property type="component" value="Unassembled WGS sequence"/>
</dbReference>
<dbReference type="GO" id="GO:0000463">
    <property type="term" value="P:maturation of LSU-rRNA from tricistronic rRNA transcript (SSU-rRNA, 5.8S rRNA, LSU-rRNA)"/>
    <property type="evidence" value="ECO:0007669"/>
    <property type="project" value="TreeGrafter"/>
</dbReference>
<proteinExistence type="predicted"/>